<keyword evidence="2" id="KW-1185">Reference proteome</keyword>
<comment type="caution">
    <text evidence="1">The sequence shown here is derived from an EMBL/GenBank/DDBJ whole genome shotgun (WGS) entry which is preliminary data.</text>
</comment>
<name>A0A9Q1JNV9_9CARY</name>
<evidence type="ECO:0000313" key="2">
    <source>
        <dbReference type="Proteomes" id="UP001153076"/>
    </source>
</evidence>
<accession>A0A9Q1JNV9</accession>
<proteinExistence type="predicted"/>
<dbReference type="PANTHER" id="PTHR33240:SF17">
    <property type="entry name" value="EUKARYOTIC PEPTIDE CHAIN RELEASE FACTOR GTP-BINDING SUBUNIT-LIKE"/>
    <property type="match status" value="1"/>
</dbReference>
<organism evidence="1 2">
    <name type="scientific">Carnegiea gigantea</name>
    <dbReference type="NCBI Taxonomy" id="171969"/>
    <lineage>
        <taxon>Eukaryota</taxon>
        <taxon>Viridiplantae</taxon>
        <taxon>Streptophyta</taxon>
        <taxon>Embryophyta</taxon>
        <taxon>Tracheophyta</taxon>
        <taxon>Spermatophyta</taxon>
        <taxon>Magnoliopsida</taxon>
        <taxon>eudicotyledons</taxon>
        <taxon>Gunneridae</taxon>
        <taxon>Pentapetalae</taxon>
        <taxon>Caryophyllales</taxon>
        <taxon>Cactineae</taxon>
        <taxon>Cactaceae</taxon>
        <taxon>Cactoideae</taxon>
        <taxon>Echinocereeae</taxon>
        <taxon>Carnegiea</taxon>
    </lineage>
</organism>
<dbReference type="OrthoDB" id="2919534at2759"/>
<dbReference type="Proteomes" id="UP001153076">
    <property type="component" value="Unassembled WGS sequence"/>
</dbReference>
<dbReference type="EMBL" id="JAKOGI010001201">
    <property type="protein sequence ID" value="KAJ8427010.1"/>
    <property type="molecule type" value="Genomic_DNA"/>
</dbReference>
<gene>
    <name evidence="1" type="ORF">Cgig2_004212</name>
</gene>
<sequence length="301" mass="34060">MTDTIAQRGTEQAKKTTKSIKPLSTFDYMPIARCEPSHRHAPTKCPKCHPGLTGPPDCPKQAHKLHDHVHIKRNLFPVHGLVRAVGADLKASGRSLSKEAHFRAPFSSKPQSMTTTSKPYNAWKYYELYKQNTYTTAECRELKKAFHELINKGYINHFLKRSPRSLRKDCDLARKEPPEEEFSTEIVATITVGYAEGITQQENRITIPVITFDGCEGLYFSSPHNDPLVIELNVVNTLVPQILTNTGSFINVITCDCLKRFKHPRREIIHLIHPILGFGGQEVNPIGVIRLPLQFRDKSKA</sequence>
<reference evidence="1" key="1">
    <citation type="submission" date="2022-04" db="EMBL/GenBank/DDBJ databases">
        <title>Carnegiea gigantea Genome sequencing and assembly v2.</title>
        <authorList>
            <person name="Copetti D."/>
            <person name="Sanderson M.J."/>
            <person name="Burquez A."/>
            <person name="Wojciechowski M.F."/>
        </authorList>
    </citation>
    <scope>NUCLEOTIDE SEQUENCE</scope>
    <source>
        <strain evidence="1">SGP5-SGP5p</strain>
        <tissue evidence="1">Aerial part</tissue>
    </source>
</reference>
<evidence type="ECO:0000313" key="1">
    <source>
        <dbReference type="EMBL" id="KAJ8427010.1"/>
    </source>
</evidence>
<protein>
    <submittedName>
        <fullName evidence="1">Uncharacterized protein</fullName>
    </submittedName>
</protein>
<dbReference type="PANTHER" id="PTHR33240">
    <property type="entry name" value="OS08G0508500 PROTEIN"/>
    <property type="match status" value="1"/>
</dbReference>
<dbReference type="AlphaFoldDB" id="A0A9Q1JNV9"/>